<reference evidence="1 2" key="1">
    <citation type="journal article" date="2020" name="Antonie Van Leeuwenhoek">
        <title>Rhodopirellula heiligendammensis sp. nov., Rhodopirellula pilleata sp. nov., and Rhodopirellula solitaria sp. nov. isolated from natural or artificial marine surfaces in Northern Germany and California, USA, and emended description of the genus Rhodopirellula.</title>
        <authorList>
            <person name="Kallscheuer N."/>
            <person name="Wiegand S."/>
            <person name="Jogler M."/>
            <person name="Boedeker C."/>
            <person name="Peeters S.H."/>
            <person name="Rast P."/>
            <person name="Heuer A."/>
            <person name="Jetten M.S.M."/>
            <person name="Rohde M."/>
            <person name="Jogler C."/>
        </authorList>
    </citation>
    <scope>NUCLEOTIDE SEQUENCE [LARGE SCALE GENOMIC DNA]</scope>
    <source>
        <strain evidence="1 2">Poly21</strain>
    </source>
</reference>
<dbReference type="EMBL" id="SJPU01000003">
    <property type="protein sequence ID" value="TWU10724.1"/>
    <property type="molecule type" value="Genomic_DNA"/>
</dbReference>
<evidence type="ECO:0000313" key="1">
    <source>
        <dbReference type="EMBL" id="TWU10724.1"/>
    </source>
</evidence>
<accession>A0A5C6BJT1</accession>
<proteinExistence type="predicted"/>
<protein>
    <submittedName>
        <fullName evidence="1">Uncharacterized protein</fullName>
    </submittedName>
</protein>
<dbReference type="OrthoDB" id="281497at2"/>
<name>A0A5C6BJT1_9BACT</name>
<evidence type="ECO:0000313" key="2">
    <source>
        <dbReference type="Proteomes" id="UP000319908"/>
    </source>
</evidence>
<sequence length="142" mass="16108">MIPTQTAPDTDRSVWWVGDGALRWRDAFVQWLRGPDSPRRPQSTWRLHVAGYHALSLPRLPTRWHTVPHPATPVVVWTIPATGIAELVHRMGHVRHTRPGYLHLSAGLASPAERMHLSEIGVSAHVQSPGDWPVYRKLFDTR</sequence>
<comment type="caution">
    <text evidence="1">The sequence shown here is derived from an EMBL/GenBank/DDBJ whole genome shotgun (WGS) entry which is preliminary data.</text>
</comment>
<keyword evidence="2" id="KW-1185">Reference proteome</keyword>
<organism evidence="1 2">
    <name type="scientific">Allorhodopirellula heiligendammensis</name>
    <dbReference type="NCBI Taxonomy" id="2714739"/>
    <lineage>
        <taxon>Bacteria</taxon>
        <taxon>Pseudomonadati</taxon>
        <taxon>Planctomycetota</taxon>
        <taxon>Planctomycetia</taxon>
        <taxon>Pirellulales</taxon>
        <taxon>Pirellulaceae</taxon>
        <taxon>Allorhodopirellula</taxon>
    </lineage>
</organism>
<gene>
    <name evidence="1" type="ORF">Poly21_46300</name>
</gene>
<dbReference type="Proteomes" id="UP000319908">
    <property type="component" value="Unassembled WGS sequence"/>
</dbReference>
<dbReference type="RefSeq" id="WP_146409117.1">
    <property type="nucleotide sequence ID" value="NZ_SJPU01000003.1"/>
</dbReference>
<dbReference type="AlphaFoldDB" id="A0A5C6BJT1"/>